<feature type="non-terminal residue" evidence="2">
    <location>
        <position position="87"/>
    </location>
</feature>
<sequence>SKEQEKKERALKKVIKLERSNEALGERISSYDNDIKEYGHLAALYASWKQEREKLDNLNNRLKRTVVIGIRVIATGFEEALKQVEKS</sequence>
<protein>
    <submittedName>
        <fullName evidence="2">Uncharacterized protein</fullName>
    </submittedName>
</protein>
<feature type="coiled-coil region" evidence="1">
    <location>
        <begin position="7"/>
        <end position="65"/>
    </location>
</feature>
<proteinExistence type="predicted"/>
<evidence type="ECO:0000313" key="3">
    <source>
        <dbReference type="Proteomes" id="UP000265520"/>
    </source>
</evidence>
<keyword evidence="1" id="KW-0175">Coiled coil</keyword>
<evidence type="ECO:0000256" key="1">
    <source>
        <dbReference type="SAM" id="Coils"/>
    </source>
</evidence>
<name>A0A392TK32_9FABA</name>
<dbReference type="EMBL" id="LXQA010601396">
    <property type="protein sequence ID" value="MCI61529.1"/>
    <property type="molecule type" value="Genomic_DNA"/>
</dbReference>
<dbReference type="AlphaFoldDB" id="A0A392TK32"/>
<keyword evidence="3" id="KW-1185">Reference proteome</keyword>
<feature type="non-terminal residue" evidence="2">
    <location>
        <position position="1"/>
    </location>
</feature>
<comment type="caution">
    <text evidence="2">The sequence shown here is derived from an EMBL/GenBank/DDBJ whole genome shotgun (WGS) entry which is preliminary data.</text>
</comment>
<organism evidence="2 3">
    <name type="scientific">Trifolium medium</name>
    <dbReference type="NCBI Taxonomy" id="97028"/>
    <lineage>
        <taxon>Eukaryota</taxon>
        <taxon>Viridiplantae</taxon>
        <taxon>Streptophyta</taxon>
        <taxon>Embryophyta</taxon>
        <taxon>Tracheophyta</taxon>
        <taxon>Spermatophyta</taxon>
        <taxon>Magnoliopsida</taxon>
        <taxon>eudicotyledons</taxon>
        <taxon>Gunneridae</taxon>
        <taxon>Pentapetalae</taxon>
        <taxon>rosids</taxon>
        <taxon>fabids</taxon>
        <taxon>Fabales</taxon>
        <taxon>Fabaceae</taxon>
        <taxon>Papilionoideae</taxon>
        <taxon>50 kb inversion clade</taxon>
        <taxon>NPAAA clade</taxon>
        <taxon>Hologalegina</taxon>
        <taxon>IRL clade</taxon>
        <taxon>Trifolieae</taxon>
        <taxon>Trifolium</taxon>
    </lineage>
</organism>
<evidence type="ECO:0000313" key="2">
    <source>
        <dbReference type="EMBL" id="MCI61529.1"/>
    </source>
</evidence>
<accession>A0A392TK32</accession>
<reference evidence="2 3" key="1">
    <citation type="journal article" date="2018" name="Front. Plant Sci.">
        <title>Red Clover (Trifolium pratense) and Zigzag Clover (T. medium) - A Picture of Genomic Similarities and Differences.</title>
        <authorList>
            <person name="Dluhosova J."/>
            <person name="Istvanek J."/>
            <person name="Nedelnik J."/>
            <person name="Repkova J."/>
        </authorList>
    </citation>
    <scope>NUCLEOTIDE SEQUENCE [LARGE SCALE GENOMIC DNA]</scope>
    <source>
        <strain evidence="3">cv. 10/8</strain>
        <tissue evidence="2">Leaf</tissue>
    </source>
</reference>
<dbReference type="Proteomes" id="UP000265520">
    <property type="component" value="Unassembled WGS sequence"/>
</dbReference>